<feature type="region of interest" description="Disordered" evidence="2">
    <location>
        <begin position="789"/>
        <end position="823"/>
    </location>
</feature>
<feature type="region of interest" description="Disordered" evidence="2">
    <location>
        <begin position="641"/>
        <end position="734"/>
    </location>
</feature>
<keyword evidence="4" id="KW-1185">Reference proteome</keyword>
<reference evidence="3 4" key="1">
    <citation type="submission" date="2016-11" db="EMBL/GenBank/DDBJ databases">
        <title>The macronuclear genome of Stentor coeruleus: a giant cell with tiny introns.</title>
        <authorList>
            <person name="Slabodnick M."/>
            <person name="Ruby J.G."/>
            <person name="Reiff S.B."/>
            <person name="Swart E.C."/>
            <person name="Gosai S."/>
            <person name="Prabakaran S."/>
            <person name="Witkowska E."/>
            <person name="Larue G.E."/>
            <person name="Fisher S."/>
            <person name="Freeman R.M."/>
            <person name="Gunawardena J."/>
            <person name="Chu W."/>
            <person name="Stover N.A."/>
            <person name="Gregory B.D."/>
            <person name="Nowacki M."/>
            <person name="Derisi J."/>
            <person name="Roy S.W."/>
            <person name="Marshall W.F."/>
            <person name="Sood P."/>
        </authorList>
    </citation>
    <scope>NUCLEOTIDE SEQUENCE [LARGE SCALE GENOMIC DNA]</scope>
    <source>
        <strain evidence="3">WM001</strain>
    </source>
</reference>
<evidence type="ECO:0000313" key="3">
    <source>
        <dbReference type="EMBL" id="OMJ68173.1"/>
    </source>
</evidence>
<comment type="caution">
    <text evidence="3">The sequence shown here is derived from an EMBL/GenBank/DDBJ whole genome shotgun (WGS) entry which is preliminary data.</text>
</comment>
<proteinExistence type="predicted"/>
<feature type="compositionally biased region" description="Basic and acidic residues" evidence="2">
    <location>
        <begin position="667"/>
        <end position="679"/>
    </location>
</feature>
<feature type="coiled-coil region" evidence="1">
    <location>
        <begin position="247"/>
        <end position="382"/>
    </location>
</feature>
<organism evidence="3 4">
    <name type="scientific">Stentor coeruleus</name>
    <dbReference type="NCBI Taxonomy" id="5963"/>
    <lineage>
        <taxon>Eukaryota</taxon>
        <taxon>Sar</taxon>
        <taxon>Alveolata</taxon>
        <taxon>Ciliophora</taxon>
        <taxon>Postciliodesmatophora</taxon>
        <taxon>Heterotrichea</taxon>
        <taxon>Heterotrichida</taxon>
        <taxon>Stentoridae</taxon>
        <taxon>Stentor</taxon>
    </lineage>
</organism>
<feature type="region of interest" description="Disordered" evidence="2">
    <location>
        <begin position="526"/>
        <end position="557"/>
    </location>
</feature>
<protein>
    <submittedName>
        <fullName evidence="3">Uncharacterized protein</fullName>
    </submittedName>
</protein>
<evidence type="ECO:0000313" key="4">
    <source>
        <dbReference type="Proteomes" id="UP000187209"/>
    </source>
</evidence>
<gene>
    <name evidence="3" type="ORF">SteCoe_34449</name>
</gene>
<name>A0A1R2AUH5_9CILI</name>
<feature type="compositionally biased region" description="Low complexity" evidence="2">
    <location>
        <begin position="572"/>
        <end position="582"/>
    </location>
</feature>
<dbReference type="EMBL" id="MPUH01001372">
    <property type="protein sequence ID" value="OMJ68173.1"/>
    <property type="molecule type" value="Genomic_DNA"/>
</dbReference>
<accession>A0A1R2AUH5</accession>
<dbReference type="AlphaFoldDB" id="A0A1R2AUH5"/>
<keyword evidence="1" id="KW-0175">Coiled coil</keyword>
<dbReference type="Proteomes" id="UP000187209">
    <property type="component" value="Unassembled WGS sequence"/>
</dbReference>
<sequence length="823" mass="94340">MEYRKSQWSENISSLLRKTEMNLIRIQTPYHEEVPRTYASMTYNTSFYDNQMIQEPPHRPPTEYKDDTLPILQQEISTVKNSLEKLLHERLRGQKKDLEDINERLTSLEIGNQDMDRFKEDIQKNLYNIEKKCLAEVKRIENSGKGFITQEDLKIATEAIRNANINSLKQLEKEIEYVRSGDMDIKEEVFRITEEKVRDISKKFVTNNEFNSLKETVLKETKDRFRDFDYNLNGKIDEFRSDNSREILAFEQKISELSKKFDQKEDSIFRKIRDLEVSLEKSTKKSAEDKKRLEQELEKLSNTEEIEELSIRIRKLENQIQDFPKEIPEPDLSHFVQKKELIALNSKLQEFETYKKNVNEKIVKLEKKIDEVENRLSDSSEEIEDDIVAKQDFINKGAATFGKNEPVESGGPALTKIFINDLGDSDSESHGYISPHTSPMNQLPLSGLKLEEKKDNQQFDFKHKTNLRINQGLGMINEDPVVENKLKKSEEDNADKIKKPNEIKKVEEPGLKKTEVKHFSVETVKVEKKPTEDSLKNKGKDLLENKGKESLENSGKTKEIFVQSKKNVIIPSSDSESSGSEDMFGLKKTPLEKSKPKITGQKAQNLISLDIEDIFDSPKPNLTKQPEKNKKIIEFDEEDLDFGLGDQKKPEIPKKDEPVKTFVKAPEPTKKIEEEKKTVFDNVKNPGKNGLEPIGGKMQSGKQEFAPIGSKMAKSPEPIAKGPQKKTSEPDKNAQLNRFISDFTEEFISEHINFGCAFVSPSSGKNLLEKGKLDPPNLKIPQTVVNMKKIDLMDSSSQEEDSGSDSGSDRSFDDSFGLDVDLP</sequence>
<evidence type="ECO:0000256" key="1">
    <source>
        <dbReference type="SAM" id="Coils"/>
    </source>
</evidence>
<feature type="compositionally biased region" description="Basic and acidic residues" evidence="2">
    <location>
        <begin position="646"/>
        <end position="659"/>
    </location>
</feature>
<feature type="region of interest" description="Disordered" evidence="2">
    <location>
        <begin position="570"/>
        <end position="600"/>
    </location>
</feature>
<dbReference type="OrthoDB" id="326633at2759"/>
<evidence type="ECO:0000256" key="2">
    <source>
        <dbReference type="SAM" id="MobiDB-lite"/>
    </source>
</evidence>